<gene>
    <name evidence="1" type="ORF">PHET_10804</name>
</gene>
<dbReference type="Gene3D" id="3.50.4.10">
    <property type="entry name" value="Hepatocyte Growth Factor"/>
    <property type="match status" value="1"/>
</dbReference>
<accession>A0A8J4SQY0</accession>
<name>A0A8J4SQY0_9TREM</name>
<comment type="caution">
    <text evidence="1">The sequence shown here is derived from an EMBL/GenBank/DDBJ whole genome shotgun (WGS) entry which is preliminary data.</text>
</comment>
<evidence type="ECO:0000313" key="1">
    <source>
        <dbReference type="EMBL" id="KAF5396326.1"/>
    </source>
</evidence>
<dbReference type="EMBL" id="LUCH01008466">
    <property type="protein sequence ID" value="KAF5396326.1"/>
    <property type="molecule type" value="Genomic_DNA"/>
</dbReference>
<reference evidence="1" key="1">
    <citation type="submission" date="2019-05" db="EMBL/GenBank/DDBJ databases">
        <title>Annotation for the trematode Paragonimus heterotremus.</title>
        <authorList>
            <person name="Choi Y.-J."/>
        </authorList>
    </citation>
    <scope>NUCLEOTIDE SEQUENCE</scope>
    <source>
        <strain evidence="1">LC</strain>
    </source>
</reference>
<evidence type="ECO:0008006" key="3">
    <source>
        <dbReference type="Google" id="ProtNLM"/>
    </source>
</evidence>
<protein>
    <recommendedName>
        <fullName evidence="3">Apple domain-containing protein</fullName>
    </recommendedName>
</protein>
<evidence type="ECO:0000313" key="2">
    <source>
        <dbReference type="Proteomes" id="UP000748531"/>
    </source>
</evidence>
<dbReference type="AlphaFoldDB" id="A0A8J4SQY0"/>
<sequence>MSSDFEELHICDDHETVWKESNEAQFIIEREKQDSPSLVDCKSLCMTNGWCVAVIHDSQNLECKLYEKGPRLMKAERNEKTHLRKCLTQQTSEDLTKTPVASTIAFVPPTDSLQDVRFPATTNHCWQFVSTQKGVQIVDRGSPSNPPTRAIQKRVDEYDDNLAVYGMTRDTFATQNSSIFIALTSPNGMAEGTQYLTGLGNEAVMSVLLHRNDLNSGCIKVADTLTVEHPYLRSCLLSASSCEYGITWAIWLQFLSPEMKDKEVLFGTDVRFPATTNHYWQFVNTQIGVQIVDRGSPSNPLTRAIQKRVDEFDDNLAVYGLTRDTFATQNSSIFIALTSPNGTAEGT</sequence>
<organism evidence="1 2">
    <name type="scientific">Paragonimus heterotremus</name>
    <dbReference type="NCBI Taxonomy" id="100268"/>
    <lineage>
        <taxon>Eukaryota</taxon>
        <taxon>Metazoa</taxon>
        <taxon>Spiralia</taxon>
        <taxon>Lophotrochozoa</taxon>
        <taxon>Platyhelminthes</taxon>
        <taxon>Trematoda</taxon>
        <taxon>Digenea</taxon>
        <taxon>Plagiorchiida</taxon>
        <taxon>Troglotremata</taxon>
        <taxon>Troglotrematidae</taxon>
        <taxon>Paragonimus</taxon>
    </lineage>
</organism>
<proteinExistence type="predicted"/>
<feature type="non-terminal residue" evidence="1">
    <location>
        <position position="1"/>
    </location>
</feature>
<dbReference type="Proteomes" id="UP000748531">
    <property type="component" value="Unassembled WGS sequence"/>
</dbReference>
<keyword evidence="2" id="KW-1185">Reference proteome</keyword>